<evidence type="ECO:0000313" key="2">
    <source>
        <dbReference type="Proteomes" id="UP001230268"/>
    </source>
</evidence>
<evidence type="ECO:0000313" key="1">
    <source>
        <dbReference type="EMBL" id="KAK1443912.1"/>
    </source>
</evidence>
<gene>
    <name evidence="1" type="ORF">BgAZ_207880</name>
</gene>
<keyword evidence="2" id="KW-1185">Reference proteome</keyword>
<accession>A0AAD8PEL1</accession>
<organism evidence="1 2">
    <name type="scientific">Babesia gibsoni</name>
    <dbReference type="NCBI Taxonomy" id="33632"/>
    <lineage>
        <taxon>Eukaryota</taxon>
        <taxon>Sar</taxon>
        <taxon>Alveolata</taxon>
        <taxon>Apicomplexa</taxon>
        <taxon>Aconoidasida</taxon>
        <taxon>Piroplasmida</taxon>
        <taxon>Babesiidae</taxon>
        <taxon>Babesia</taxon>
    </lineage>
</organism>
<name>A0AAD8PEL1_BABGI</name>
<reference evidence="1" key="1">
    <citation type="submission" date="2023-08" db="EMBL/GenBank/DDBJ databases">
        <title>Draft sequence of the Babesia gibsoni genome.</title>
        <authorList>
            <person name="Yamagishi J.Y."/>
            <person name="Xuan X.X."/>
        </authorList>
    </citation>
    <scope>NUCLEOTIDE SEQUENCE</scope>
    <source>
        <strain evidence="1">Azabu</strain>
    </source>
</reference>
<comment type="caution">
    <text evidence="1">The sequence shown here is derived from an EMBL/GenBank/DDBJ whole genome shotgun (WGS) entry which is preliminary data.</text>
</comment>
<dbReference type="EMBL" id="JAVEPI010000002">
    <property type="protein sequence ID" value="KAK1443912.1"/>
    <property type="molecule type" value="Genomic_DNA"/>
</dbReference>
<protein>
    <submittedName>
        <fullName evidence="1">Uncharacterized protein</fullName>
    </submittedName>
</protein>
<dbReference type="AlphaFoldDB" id="A0AAD8PEL1"/>
<sequence>MRRRILLKAQKLIASRGYGRFLGNDFYMTSEKHAPVVAKGLHPAVSEEVPSIRYARHSTPAKLAFEWAISLAPYLKEKKVSPEAKEYIHKFILDEMNNLKADDVLALYNAMDDLKIISTDVIAKFMQKIRELYAAGSMNKDSLADICIQLLSRTPKDIHIDDEDREYCIGILHNMMSAVSRETQYRIAALYTDLLPKCFISLGQVEQLIMSIIGVKHGSSSGICMKGCAESLTLMGLLKSYILHKGSEWKTSLIGETVDDYLNNTLFVDLQSKINLLKASQATSVLRFLSETGIRTEVLSTKLLCDRYVRDISQFSLSDIFEFNKALLTMGYVDDRVILRTLTYLPRRHQALDSVEQLITLLHIVKAANYDSEYFRTFVAEKVMSLAYKIGRMHCNELSSHITPKICNKASIDAVESIKTTYSLTSL</sequence>
<proteinExistence type="predicted"/>
<dbReference type="Proteomes" id="UP001230268">
    <property type="component" value="Unassembled WGS sequence"/>
</dbReference>